<keyword evidence="3 7" id="KW-0812">Transmembrane</keyword>
<dbReference type="PANTHER" id="PTHR43652:SF2">
    <property type="entry name" value="BASIC AMINO ACID ANTIPORTER YFCC-RELATED"/>
    <property type="match status" value="1"/>
</dbReference>
<dbReference type="EMBL" id="QOCW01000015">
    <property type="protein sequence ID" value="RBW68878.1"/>
    <property type="molecule type" value="Genomic_DNA"/>
</dbReference>
<dbReference type="GO" id="GO:0005886">
    <property type="term" value="C:plasma membrane"/>
    <property type="evidence" value="ECO:0007669"/>
    <property type="project" value="TreeGrafter"/>
</dbReference>
<feature type="transmembrane region" description="Helical" evidence="7">
    <location>
        <begin position="28"/>
        <end position="45"/>
    </location>
</feature>
<comment type="subcellular location">
    <subcellularLocation>
        <location evidence="1">Membrane</location>
        <topology evidence="1">Multi-pass membrane protein</topology>
    </subcellularLocation>
</comment>
<gene>
    <name evidence="9" type="ORF">DS031_14165</name>
</gene>
<evidence type="ECO:0000256" key="6">
    <source>
        <dbReference type="ARBA" id="ARBA00023136"/>
    </source>
</evidence>
<reference evidence="9 10" key="1">
    <citation type="submission" date="2018-07" db="EMBL/GenBank/DDBJ databases">
        <title>Lottiidibacillus patelloidae gen. nov., sp. nov., isolated from the intestinal tract of a marine limpet and the reclassification of B. taeanensis BH030017T, B. algicola KMM 3737T and B. hwajinpoensis SW-72T as genus Lottiidibacillus.</title>
        <authorList>
            <person name="Liu R."/>
            <person name="Huang Z."/>
        </authorList>
    </citation>
    <scope>NUCLEOTIDE SEQUENCE [LARGE SCALE GENOMIC DNA]</scope>
    <source>
        <strain evidence="9 10">BH030017</strain>
    </source>
</reference>
<feature type="transmembrane region" description="Helical" evidence="7">
    <location>
        <begin position="177"/>
        <end position="200"/>
    </location>
</feature>
<feature type="transmembrane region" description="Helical" evidence="7">
    <location>
        <begin position="401"/>
        <end position="434"/>
    </location>
</feature>
<accession>A0A366XTK7</accession>
<evidence type="ECO:0000256" key="3">
    <source>
        <dbReference type="ARBA" id="ARBA00022692"/>
    </source>
</evidence>
<dbReference type="Pfam" id="PF03600">
    <property type="entry name" value="CitMHS"/>
    <property type="match status" value="1"/>
</dbReference>
<comment type="caution">
    <text evidence="9">The sequence shown here is derived from an EMBL/GenBank/DDBJ whole genome shotgun (WGS) entry which is preliminary data.</text>
</comment>
<evidence type="ECO:0000256" key="5">
    <source>
        <dbReference type="ARBA" id="ARBA00022989"/>
    </source>
</evidence>
<dbReference type="GO" id="GO:0008324">
    <property type="term" value="F:monoatomic cation transmembrane transporter activity"/>
    <property type="evidence" value="ECO:0007669"/>
    <property type="project" value="InterPro"/>
</dbReference>
<evidence type="ECO:0000259" key="8">
    <source>
        <dbReference type="PROSITE" id="PS51202"/>
    </source>
</evidence>
<feature type="transmembrane region" description="Helical" evidence="7">
    <location>
        <begin position="141"/>
        <end position="165"/>
    </location>
</feature>
<proteinExistence type="predicted"/>
<evidence type="ECO:0000256" key="2">
    <source>
        <dbReference type="ARBA" id="ARBA00022448"/>
    </source>
</evidence>
<dbReference type="InterPro" id="IPR006037">
    <property type="entry name" value="RCK_C"/>
</dbReference>
<evidence type="ECO:0000256" key="4">
    <source>
        <dbReference type="ARBA" id="ARBA00022737"/>
    </source>
</evidence>
<evidence type="ECO:0000256" key="7">
    <source>
        <dbReference type="SAM" id="Phobius"/>
    </source>
</evidence>
<keyword evidence="4" id="KW-0677">Repeat</keyword>
<evidence type="ECO:0000313" key="10">
    <source>
        <dbReference type="Proteomes" id="UP000253314"/>
    </source>
</evidence>
<keyword evidence="6 7" id="KW-0472">Membrane</keyword>
<name>A0A366XTK7_9BACI</name>
<sequence>MTFEIGFVLLVVILMMVGLVFELARPDMIVFVALTIFLLTGILTPDEALKGFSNEGMLTIALLFIIAGAIQKSGIVDQFTTKLLKESKSTSGTLLKTLVPVSSLSAFLNNTPIVVALTPIIRKWCADHGISPSKFLIPLSYATILGGTITLLGTSTNLVVHGLMLDFGMEGFSMFQLGIVGVPSAIIGLLYIVTVGYKLLPDHKILTDTVNEQSREYLSEVRVEADFPYINQSIEKAGLRKLKGLYLIEIIRNKEKISPVRSSTKIQQGDRLIFTGLISTIAELQQMKGLRVAAGTDLNLDMLKNGNTKLVEAVVSHQSSLLYKKIRDTGFRSRFDAGVIAVHRNSERIKSKIGEITLKSGDSLLLLAGPDFQKRMAQSNDFYVVTALDTPVCLEDTRKGWIALGALLSMILLVTLNVLTMFKAMSLAVVILLLTRVLTPEEAKRSVQFNILLLIASSFGVGMALLKTGAAEWIANGLVKVGQPFGIIAMLFIIYLITNLFTEIITNSAAAVMMFPIGLEIANQLNIDPTGIAVMIAIAASSSFVTPIGYQTNLIVYGPGGYKFTDYFKIGIPLSLIVMTITVFIVNLVWIS</sequence>
<feature type="domain" description="RCK C-terminal" evidence="8">
    <location>
        <begin position="206"/>
        <end position="290"/>
    </location>
</feature>
<feature type="transmembrane region" description="Helical" evidence="7">
    <location>
        <begin position="6"/>
        <end position="23"/>
    </location>
</feature>
<dbReference type="Pfam" id="PF02080">
    <property type="entry name" value="TrkA_C"/>
    <property type="match status" value="2"/>
</dbReference>
<dbReference type="Proteomes" id="UP000253314">
    <property type="component" value="Unassembled WGS sequence"/>
</dbReference>
<keyword evidence="5 7" id="KW-1133">Transmembrane helix</keyword>
<dbReference type="RefSeq" id="WP_113806732.1">
    <property type="nucleotide sequence ID" value="NZ_QOCW01000015.1"/>
</dbReference>
<dbReference type="OrthoDB" id="9765532at2"/>
<dbReference type="GO" id="GO:0006813">
    <property type="term" value="P:potassium ion transport"/>
    <property type="evidence" value="ECO:0007669"/>
    <property type="project" value="InterPro"/>
</dbReference>
<dbReference type="InterPro" id="IPR051679">
    <property type="entry name" value="DASS-Related_Transporters"/>
</dbReference>
<dbReference type="PROSITE" id="PS51202">
    <property type="entry name" value="RCK_C"/>
    <property type="match status" value="2"/>
</dbReference>
<feature type="transmembrane region" description="Helical" evidence="7">
    <location>
        <begin position="486"/>
        <end position="519"/>
    </location>
</feature>
<organism evidence="9 10">
    <name type="scientific">Bacillus taeanensis</name>
    <dbReference type="NCBI Taxonomy" id="273032"/>
    <lineage>
        <taxon>Bacteria</taxon>
        <taxon>Bacillati</taxon>
        <taxon>Bacillota</taxon>
        <taxon>Bacilli</taxon>
        <taxon>Bacillales</taxon>
        <taxon>Bacillaceae</taxon>
        <taxon>Bacillus</taxon>
    </lineage>
</organism>
<feature type="transmembrane region" description="Helical" evidence="7">
    <location>
        <begin position="570"/>
        <end position="591"/>
    </location>
</feature>
<dbReference type="InterPro" id="IPR036721">
    <property type="entry name" value="RCK_C_sf"/>
</dbReference>
<dbReference type="PROSITE" id="PS01271">
    <property type="entry name" value="NA_SULFATE"/>
    <property type="match status" value="1"/>
</dbReference>
<feature type="transmembrane region" description="Helical" evidence="7">
    <location>
        <begin position="446"/>
        <end position="466"/>
    </location>
</feature>
<dbReference type="SUPFAM" id="SSF116726">
    <property type="entry name" value="TrkA C-terminal domain-like"/>
    <property type="match status" value="2"/>
</dbReference>
<keyword evidence="2" id="KW-0813">Transport</keyword>
<feature type="transmembrane region" description="Helical" evidence="7">
    <location>
        <begin position="531"/>
        <end position="550"/>
    </location>
</feature>
<keyword evidence="10" id="KW-1185">Reference proteome</keyword>
<dbReference type="Gene3D" id="3.30.70.1450">
    <property type="entry name" value="Regulator of K+ conductance, C-terminal domain"/>
    <property type="match status" value="2"/>
</dbReference>
<evidence type="ECO:0000256" key="1">
    <source>
        <dbReference type="ARBA" id="ARBA00004141"/>
    </source>
</evidence>
<dbReference type="AlphaFoldDB" id="A0A366XTK7"/>
<feature type="transmembrane region" description="Helical" evidence="7">
    <location>
        <begin position="57"/>
        <end position="76"/>
    </location>
</feature>
<feature type="domain" description="RCK C-terminal" evidence="8">
    <location>
        <begin position="298"/>
        <end position="382"/>
    </location>
</feature>
<dbReference type="InterPro" id="IPR031312">
    <property type="entry name" value="Na/sul_symport_CS"/>
</dbReference>
<evidence type="ECO:0000313" key="9">
    <source>
        <dbReference type="EMBL" id="RBW68878.1"/>
    </source>
</evidence>
<dbReference type="InterPro" id="IPR004680">
    <property type="entry name" value="Cit_transptr-like_dom"/>
</dbReference>
<dbReference type="PANTHER" id="PTHR43652">
    <property type="entry name" value="BASIC AMINO ACID ANTIPORTER YFCC-RELATED"/>
    <property type="match status" value="1"/>
</dbReference>
<protein>
    <submittedName>
        <fullName evidence="9">SLC13 family permease</fullName>
    </submittedName>
</protein>